<evidence type="ECO:0000313" key="3">
    <source>
        <dbReference type="Proteomes" id="UP001595704"/>
    </source>
</evidence>
<evidence type="ECO:0000313" key="2">
    <source>
        <dbReference type="EMBL" id="MFC3636231.1"/>
    </source>
</evidence>
<keyword evidence="1" id="KW-0472">Membrane</keyword>
<gene>
    <name evidence="2" type="ORF">ACFONL_02365</name>
</gene>
<dbReference type="RefSeq" id="WP_191317659.1">
    <property type="nucleotide sequence ID" value="NZ_BNCG01000001.1"/>
</dbReference>
<keyword evidence="1" id="KW-1133">Transmembrane helix</keyword>
<evidence type="ECO:0000256" key="1">
    <source>
        <dbReference type="SAM" id="Phobius"/>
    </source>
</evidence>
<feature type="transmembrane region" description="Helical" evidence="1">
    <location>
        <begin position="23"/>
        <end position="42"/>
    </location>
</feature>
<feature type="transmembrane region" description="Helical" evidence="1">
    <location>
        <begin position="104"/>
        <end position="125"/>
    </location>
</feature>
<feature type="transmembrane region" description="Helical" evidence="1">
    <location>
        <begin position="48"/>
        <end position="67"/>
    </location>
</feature>
<reference evidence="3" key="1">
    <citation type="journal article" date="2019" name="Int. J. Syst. Evol. Microbiol.">
        <title>The Global Catalogue of Microorganisms (GCM) 10K type strain sequencing project: providing services to taxonomists for standard genome sequencing and annotation.</title>
        <authorList>
            <consortium name="The Broad Institute Genomics Platform"/>
            <consortium name="The Broad Institute Genome Sequencing Center for Infectious Disease"/>
            <person name="Wu L."/>
            <person name="Ma J."/>
        </authorList>
    </citation>
    <scope>NUCLEOTIDE SEQUENCE [LARGE SCALE GENOMIC DNA]</scope>
    <source>
        <strain evidence="3">KCTC 42282</strain>
    </source>
</reference>
<dbReference type="EMBL" id="JBHRYC010000023">
    <property type="protein sequence ID" value="MFC3636231.1"/>
    <property type="molecule type" value="Genomic_DNA"/>
</dbReference>
<comment type="caution">
    <text evidence="2">The sequence shown here is derived from an EMBL/GenBank/DDBJ whole genome shotgun (WGS) entry which is preliminary data.</text>
</comment>
<protein>
    <submittedName>
        <fullName evidence="2">Uncharacterized protein</fullName>
    </submittedName>
</protein>
<keyword evidence="1" id="KW-0812">Transmembrane</keyword>
<sequence>MSGTPLDIDPQPTRKVSFWAAQAPYVIMLLLVFTGMVLTSLTPGFSAIYWQITAVAFAGVCIVSEWGAQVYRSDKIGMAIRQGVHWLIIVIAMRTLFYHDVMSAMTPMALGLAVLGLLAIGTLLAGVHLASWQIGLVGVLLALAIPGVFWLERISLLLTAAAVTIACIAGVYFWQKRKSTRGDFGQY</sequence>
<feature type="transmembrane region" description="Helical" evidence="1">
    <location>
        <begin position="132"/>
        <end position="150"/>
    </location>
</feature>
<feature type="transmembrane region" description="Helical" evidence="1">
    <location>
        <begin position="156"/>
        <end position="174"/>
    </location>
</feature>
<organism evidence="2 3">
    <name type="scientific">Camelimonas fluminis</name>
    <dbReference type="NCBI Taxonomy" id="1576911"/>
    <lineage>
        <taxon>Bacteria</taxon>
        <taxon>Pseudomonadati</taxon>
        <taxon>Pseudomonadota</taxon>
        <taxon>Alphaproteobacteria</taxon>
        <taxon>Hyphomicrobiales</taxon>
        <taxon>Chelatococcaceae</taxon>
        <taxon>Camelimonas</taxon>
    </lineage>
</organism>
<feature type="transmembrane region" description="Helical" evidence="1">
    <location>
        <begin position="79"/>
        <end position="98"/>
    </location>
</feature>
<dbReference type="Proteomes" id="UP001595704">
    <property type="component" value="Unassembled WGS sequence"/>
</dbReference>
<proteinExistence type="predicted"/>
<keyword evidence="3" id="KW-1185">Reference proteome</keyword>
<accession>A0ABV7UCK5</accession>
<name>A0ABV7UCK5_9HYPH</name>